<feature type="domain" description="AMP-dependent synthetase/ligase" evidence="1">
    <location>
        <begin position="17"/>
        <end position="348"/>
    </location>
</feature>
<evidence type="ECO:0000313" key="4">
    <source>
        <dbReference type="Proteomes" id="UP000887023"/>
    </source>
</evidence>
<sequence>MIPHPLTRRLGEVLTLAPDSPAIEFDGRWHTWGELAGPAARIAVATRAHVENGRADVGILLRNAPAHVTALLGVLLAGATVVAVNPGRGRDRTRTELAELALPLVLGLPGDLSELVPAGMATASPAGLFTGPAPDLVDTEPLGCPVAVRMLTSGTTGPPKRIDLSYDALAHSVIGPAFRTAPAVETPRTGVAVVHSPLVHIAGVYRVLQCVTQARPFVLLPRFDLPSWARAVRRYRPRAVSLVPAALRTVLHSDLTQDDLASVQVITSGTAPLAAADADAFEAKFGIPVLTSYAATEFAGGVAGWTLAEHREYWSSKRGSVGRAQGGSRLRVVADDGTELPPNTTGLLEVVPGQLGPGADWIRTTDLARLDPDGFLWIVGRADQAIIRGGFKIIPDDVQCALESHPAVRGAAVVARPDERLGATPVALVELRAAADPMELTGYLRDRLAGYEVPTEIVVVSTLPRTPSGKADLSAVRRYFVESTGDRTDRAG</sequence>
<dbReference type="Gene3D" id="3.40.50.12780">
    <property type="entry name" value="N-terminal domain of ligase-like"/>
    <property type="match status" value="1"/>
</dbReference>
<evidence type="ECO:0000259" key="2">
    <source>
        <dbReference type="Pfam" id="PF13193"/>
    </source>
</evidence>
<dbReference type="InterPro" id="IPR042099">
    <property type="entry name" value="ANL_N_sf"/>
</dbReference>
<dbReference type="SUPFAM" id="SSF56801">
    <property type="entry name" value="Acetyl-CoA synthetase-like"/>
    <property type="match status" value="1"/>
</dbReference>
<dbReference type="PANTHER" id="PTHR43767">
    <property type="entry name" value="LONG-CHAIN-FATTY-ACID--COA LIGASE"/>
    <property type="match status" value="1"/>
</dbReference>
<reference evidence="3" key="1">
    <citation type="submission" date="2021-07" db="EMBL/GenBank/DDBJ databases">
        <title>Candidatus Kaistella beijingensis sp. nov. isolated from a municipal wastewater treatment plant is involved in sludge foaming.</title>
        <authorList>
            <person name="Song Y."/>
            <person name="Liu S.-J."/>
        </authorList>
    </citation>
    <scope>NUCLEOTIDE SEQUENCE</scope>
    <source>
        <strain evidence="3">DSM 43998</strain>
    </source>
</reference>
<dbReference type="Gene3D" id="3.30.300.30">
    <property type="match status" value="1"/>
</dbReference>
<proteinExistence type="predicted"/>
<dbReference type="InterPro" id="IPR000873">
    <property type="entry name" value="AMP-dep_synth/lig_dom"/>
</dbReference>
<evidence type="ECO:0000259" key="1">
    <source>
        <dbReference type="Pfam" id="PF00501"/>
    </source>
</evidence>
<gene>
    <name evidence="3" type="ORF">KV203_13695</name>
</gene>
<keyword evidence="4" id="KW-1185">Reference proteome</keyword>
<evidence type="ECO:0000313" key="3">
    <source>
        <dbReference type="EMBL" id="QXQ12959.1"/>
    </source>
</evidence>
<protein>
    <submittedName>
        <fullName evidence="3">AMP-binding protein</fullName>
    </submittedName>
</protein>
<organism evidence="3 4">
    <name type="scientific">Skermania pinensis</name>
    <dbReference type="NCBI Taxonomy" id="39122"/>
    <lineage>
        <taxon>Bacteria</taxon>
        <taxon>Bacillati</taxon>
        <taxon>Actinomycetota</taxon>
        <taxon>Actinomycetes</taxon>
        <taxon>Mycobacteriales</taxon>
        <taxon>Gordoniaceae</taxon>
        <taxon>Skermania</taxon>
    </lineage>
</organism>
<name>A0ABX8S559_9ACTN</name>
<dbReference type="Pfam" id="PF00501">
    <property type="entry name" value="AMP-binding"/>
    <property type="match status" value="1"/>
</dbReference>
<dbReference type="Proteomes" id="UP000887023">
    <property type="component" value="Chromosome"/>
</dbReference>
<accession>A0ABX8S559</accession>
<dbReference type="Pfam" id="PF13193">
    <property type="entry name" value="AMP-binding_C"/>
    <property type="match status" value="1"/>
</dbReference>
<dbReference type="InterPro" id="IPR025110">
    <property type="entry name" value="AMP-bd_C"/>
</dbReference>
<dbReference type="EMBL" id="CP079105">
    <property type="protein sequence ID" value="QXQ12959.1"/>
    <property type="molecule type" value="Genomic_DNA"/>
</dbReference>
<dbReference type="InterPro" id="IPR045851">
    <property type="entry name" value="AMP-bd_C_sf"/>
</dbReference>
<dbReference type="RefSeq" id="WP_066470404.1">
    <property type="nucleotide sequence ID" value="NZ_CBCRUZ010000002.1"/>
</dbReference>
<dbReference type="PANTHER" id="PTHR43767:SF1">
    <property type="entry name" value="NONRIBOSOMAL PEPTIDE SYNTHASE PES1 (EUROFUNG)-RELATED"/>
    <property type="match status" value="1"/>
</dbReference>
<dbReference type="InterPro" id="IPR050237">
    <property type="entry name" value="ATP-dep_AMP-bd_enzyme"/>
</dbReference>
<feature type="domain" description="AMP-binding enzyme C-terminal" evidence="2">
    <location>
        <begin position="399"/>
        <end position="470"/>
    </location>
</feature>